<dbReference type="EMBL" id="JBHTIW010000007">
    <property type="protein sequence ID" value="MFD0920608.1"/>
    <property type="molecule type" value="Genomic_DNA"/>
</dbReference>
<dbReference type="RefSeq" id="WP_263248251.1">
    <property type="nucleotide sequence ID" value="NZ_BAABLT010000005.1"/>
</dbReference>
<evidence type="ECO:0000313" key="1">
    <source>
        <dbReference type="EMBL" id="MFD0920608.1"/>
    </source>
</evidence>
<proteinExistence type="predicted"/>
<organism evidence="1 2">
    <name type="scientific">Saccharopolyspora rosea</name>
    <dbReference type="NCBI Taxonomy" id="524884"/>
    <lineage>
        <taxon>Bacteria</taxon>
        <taxon>Bacillati</taxon>
        <taxon>Actinomycetota</taxon>
        <taxon>Actinomycetes</taxon>
        <taxon>Pseudonocardiales</taxon>
        <taxon>Pseudonocardiaceae</taxon>
        <taxon>Saccharopolyspora</taxon>
    </lineage>
</organism>
<protein>
    <submittedName>
        <fullName evidence="1">Uncharacterized protein</fullName>
    </submittedName>
</protein>
<name>A0ABW3FSG1_9PSEU</name>
<sequence length="57" mass="6277">MRNALARAGRLLRWGCTAGRATPAIPRAPRARVADMQMRGALVAWWWPSMAAARVCV</sequence>
<keyword evidence="2" id="KW-1185">Reference proteome</keyword>
<gene>
    <name evidence="1" type="ORF">ACFQ16_12715</name>
</gene>
<dbReference type="Proteomes" id="UP001597018">
    <property type="component" value="Unassembled WGS sequence"/>
</dbReference>
<accession>A0ABW3FSG1</accession>
<reference evidence="2" key="1">
    <citation type="journal article" date="2019" name="Int. J. Syst. Evol. Microbiol.">
        <title>The Global Catalogue of Microorganisms (GCM) 10K type strain sequencing project: providing services to taxonomists for standard genome sequencing and annotation.</title>
        <authorList>
            <consortium name="The Broad Institute Genomics Platform"/>
            <consortium name="The Broad Institute Genome Sequencing Center for Infectious Disease"/>
            <person name="Wu L."/>
            <person name="Ma J."/>
        </authorList>
    </citation>
    <scope>NUCLEOTIDE SEQUENCE [LARGE SCALE GENOMIC DNA]</scope>
    <source>
        <strain evidence="2">CCUG 56401</strain>
    </source>
</reference>
<evidence type="ECO:0000313" key="2">
    <source>
        <dbReference type="Proteomes" id="UP001597018"/>
    </source>
</evidence>
<comment type="caution">
    <text evidence="1">The sequence shown here is derived from an EMBL/GenBank/DDBJ whole genome shotgun (WGS) entry which is preliminary data.</text>
</comment>